<protein>
    <recommendedName>
        <fullName evidence="7">Endoribonuclease YbeY</fullName>
        <ecNumber evidence="7">3.1.-.-</ecNumber>
    </recommendedName>
</protein>
<dbReference type="AlphaFoldDB" id="A0A2U2BWC8"/>
<keyword evidence="4 7" id="KW-0255">Endonuclease</keyword>
<dbReference type="PROSITE" id="PS01306">
    <property type="entry name" value="UPF0054"/>
    <property type="match status" value="1"/>
</dbReference>
<dbReference type="PANTHER" id="PTHR46986">
    <property type="entry name" value="ENDORIBONUCLEASE YBEY, CHLOROPLASTIC"/>
    <property type="match status" value="1"/>
</dbReference>
<feature type="binding site" evidence="7">
    <location>
        <position position="124"/>
    </location>
    <ligand>
        <name>Zn(2+)</name>
        <dbReference type="ChEBI" id="CHEBI:29105"/>
        <note>catalytic</note>
    </ligand>
</feature>
<evidence type="ECO:0000313" key="8">
    <source>
        <dbReference type="EMBL" id="PWE18326.1"/>
    </source>
</evidence>
<reference evidence="9" key="1">
    <citation type="submission" date="2018-05" db="EMBL/GenBank/DDBJ databases">
        <authorList>
            <person name="Liu B.-T."/>
        </authorList>
    </citation>
    <scope>NUCLEOTIDE SEQUENCE [LARGE SCALE GENOMIC DNA]</scope>
    <source>
        <strain evidence="9">WD6-1</strain>
    </source>
</reference>
<dbReference type="GO" id="GO:0006364">
    <property type="term" value="P:rRNA processing"/>
    <property type="evidence" value="ECO:0007669"/>
    <property type="project" value="UniProtKB-UniRule"/>
</dbReference>
<gene>
    <name evidence="7 8" type="primary">ybeY</name>
    <name evidence="8" type="ORF">DDZ18_01595</name>
</gene>
<keyword evidence="6 7" id="KW-0862">Zinc</keyword>
<keyword evidence="7" id="KW-0690">Ribosome biogenesis</keyword>
<keyword evidence="3 7" id="KW-0479">Metal-binding</keyword>
<evidence type="ECO:0000313" key="9">
    <source>
        <dbReference type="Proteomes" id="UP000245168"/>
    </source>
</evidence>
<dbReference type="SUPFAM" id="SSF55486">
    <property type="entry name" value="Metalloproteases ('zincins'), catalytic domain"/>
    <property type="match status" value="1"/>
</dbReference>
<dbReference type="NCBIfam" id="TIGR00043">
    <property type="entry name" value="rRNA maturation RNase YbeY"/>
    <property type="match status" value="1"/>
</dbReference>
<dbReference type="Gene3D" id="3.40.390.30">
    <property type="entry name" value="Metalloproteases ('zincins'), catalytic domain"/>
    <property type="match status" value="1"/>
</dbReference>
<dbReference type="InterPro" id="IPR002036">
    <property type="entry name" value="YbeY"/>
</dbReference>
<dbReference type="PANTHER" id="PTHR46986:SF1">
    <property type="entry name" value="ENDORIBONUCLEASE YBEY, CHLOROPLASTIC"/>
    <property type="match status" value="1"/>
</dbReference>
<dbReference type="HAMAP" id="MF_00009">
    <property type="entry name" value="Endoribonucl_YbeY"/>
    <property type="match status" value="1"/>
</dbReference>
<keyword evidence="7" id="KW-0698">rRNA processing</keyword>
<dbReference type="GO" id="GO:0004222">
    <property type="term" value="F:metalloendopeptidase activity"/>
    <property type="evidence" value="ECO:0007669"/>
    <property type="project" value="InterPro"/>
</dbReference>
<evidence type="ECO:0000256" key="5">
    <source>
        <dbReference type="ARBA" id="ARBA00022801"/>
    </source>
</evidence>
<comment type="caution">
    <text evidence="8">The sequence shown here is derived from an EMBL/GenBank/DDBJ whole genome shotgun (WGS) entry which is preliminary data.</text>
</comment>
<dbReference type="InterPro" id="IPR023091">
    <property type="entry name" value="MetalPrtase_cat_dom_sf_prd"/>
</dbReference>
<keyword evidence="2 7" id="KW-0540">Nuclease</keyword>
<keyword evidence="9" id="KW-1185">Reference proteome</keyword>
<evidence type="ECO:0000256" key="4">
    <source>
        <dbReference type="ARBA" id="ARBA00022759"/>
    </source>
</evidence>
<accession>A0A2U2BWC8</accession>
<name>A0A2U2BWC8_9PROT</name>
<organism evidence="8 9">
    <name type="scientific">Marinicauda salina</name>
    <dbReference type="NCBI Taxonomy" id="2135793"/>
    <lineage>
        <taxon>Bacteria</taxon>
        <taxon>Pseudomonadati</taxon>
        <taxon>Pseudomonadota</taxon>
        <taxon>Alphaproteobacteria</taxon>
        <taxon>Maricaulales</taxon>
        <taxon>Maricaulaceae</taxon>
        <taxon>Marinicauda</taxon>
    </lineage>
</organism>
<dbReference type="GO" id="GO:0005737">
    <property type="term" value="C:cytoplasm"/>
    <property type="evidence" value="ECO:0007669"/>
    <property type="project" value="UniProtKB-SubCell"/>
</dbReference>
<keyword evidence="5 7" id="KW-0378">Hydrolase</keyword>
<evidence type="ECO:0000256" key="3">
    <source>
        <dbReference type="ARBA" id="ARBA00022723"/>
    </source>
</evidence>
<dbReference type="GO" id="GO:0008270">
    <property type="term" value="F:zinc ion binding"/>
    <property type="evidence" value="ECO:0007669"/>
    <property type="project" value="UniProtKB-UniRule"/>
</dbReference>
<keyword evidence="7" id="KW-0963">Cytoplasm</keyword>
<comment type="cofactor">
    <cofactor evidence="7">
        <name>Zn(2+)</name>
        <dbReference type="ChEBI" id="CHEBI:29105"/>
    </cofactor>
    <text evidence="7">Binds 1 zinc ion.</text>
</comment>
<dbReference type="OrthoDB" id="9807740at2"/>
<proteinExistence type="inferred from homology"/>
<feature type="binding site" evidence="7">
    <location>
        <position position="118"/>
    </location>
    <ligand>
        <name>Zn(2+)</name>
        <dbReference type="ChEBI" id="CHEBI:29105"/>
        <note>catalytic</note>
    </ligand>
</feature>
<comment type="similarity">
    <text evidence="1 7">Belongs to the endoribonuclease YbeY family.</text>
</comment>
<evidence type="ECO:0000256" key="2">
    <source>
        <dbReference type="ARBA" id="ARBA00022722"/>
    </source>
</evidence>
<evidence type="ECO:0000256" key="7">
    <source>
        <dbReference type="HAMAP-Rule" id="MF_00009"/>
    </source>
</evidence>
<sequence>MSDDPAAEIVVDDERWAAVEGLEARCLAAIEAAARRIDAPRPGAAAVLFTDDETVHALNKRYRGRDKPTNVLSFPAPEAEAYPGDIALAWETCAAEAATAGLALIDHAAHLAVHGFLHLNGYDHEAEEEAAAMEALEIRALAELGIADPYLANSRS</sequence>
<evidence type="ECO:0000256" key="6">
    <source>
        <dbReference type="ARBA" id="ARBA00022833"/>
    </source>
</evidence>
<comment type="subcellular location">
    <subcellularLocation>
        <location evidence="7">Cytoplasm</location>
    </subcellularLocation>
</comment>
<feature type="binding site" evidence="7">
    <location>
        <position position="114"/>
    </location>
    <ligand>
        <name>Zn(2+)</name>
        <dbReference type="ChEBI" id="CHEBI:29105"/>
        <note>catalytic</note>
    </ligand>
</feature>
<dbReference type="InterPro" id="IPR020549">
    <property type="entry name" value="YbeY_CS"/>
</dbReference>
<dbReference type="Proteomes" id="UP000245168">
    <property type="component" value="Unassembled WGS sequence"/>
</dbReference>
<dbReference type="EC" id="3.1.-.-" evidence="7"/>
<evidence type="ECO:0000256" key="1">
    <source>
        <dbReference type="ARBA" id="ARBA00010875"/>
    </source>
</evidence>
<dbReference type="GO" id="GO:0004521">
    <property type="term" value="F:RNA endonuclease activity"/>
    <property type="evidence" value="ECO:0007669"/>
    <property type="project" value="UniProtKB-UniRule"/>
</dbReference>
<dbReference type="EMBL" id="QEXV01000001">
    <property type="protein sequence ID" value="PWE18326.1"/>
    <property type="molecule type" value="Genomic_DNA"/>
</dbReference>
<dbReference type="RefSeq" id="WP_109251601.1">
    <property type="nucleotide sequence ID" value="NZ_QEXV01000001.1"/>
</dbReference>
<dbReference type="Pfam" id="PF02130">
    <property type="entry name" value="YbeY"/>
    <property type="match status" value="1"/>
</dbReference>
<comment type="function">
    <text evidence="7">Single strand-specific metallo-endoribonuclease involved in late-stage 70S ribosome quality control and in maturation of the 3' terminus of the 16S rRNA.</text>
</comment>